<evidence type="ECO:0000256" key="7">
    <source>
        <dbReference type="ARBA" id="ARBA00023010"/>
    </source>
</evidence>
<evidence type="ECO:0000256" key="1">
    <source>
        <dbReference type="ARBA" id="ARBA00004370"/>
    </source>
</evidence>
<dbReference type="HAMAP" id="MF_00422">
    <property type="entry name" value="SecE"/>
    <property type="match status" value="1"/>
</dbReference>
<dbReference type="GO" id="GO:0006605">
    <property type="term" value="P:protein targeting"/>
    <property type="evidence" value="ECO:0007669"/>
    <property type="project" value="UniProtKB-UniRule"/>
</dbReference>
<dbReference type="GO" id="GO:0065002">
    <property type="term" value="P:intracellular protein transmembrane transport"/>
    <property type="evidence" value="ECO:0007669"/>
    <property type="project" value="UniProtKB-UniRule"/>
</dbReference>
<dbReference type="NCBIfam" id="TIGR00964">
    <property type="entry name" value="secE_bact"/>
    <property type="match status" value="1"/>
</dbReference>
<keyword evidence="7 9" id="KW-0811">Translocation</keyword>
<keyword evidence="4 9" id="KW-0812">Transmembrane</keyword>
<evidence type="ECO:0000256" key="9">
    <source>
        <dbReference type="HAMAP-Rule" id="MF_00422"/>
    </source>
</evidence>
<gene>
    <name evidence="9" type="primary">secE</name>
    <name evidence="10" type="ORF">SAMN04488021_1529</name>
</gene>
<dbReference type="PANTHER" id="PTHR33910">
    <property type="entry name" value="PROTEIN TRANSLOCASE SUBUNIT SECE"/>
    <property type="match status" value="1"/>
</dbReference>
<keyword evidence="8 9" id="KW-0472">Membrane</keyword>
<evidence type="ECO:0000313" key="10">
    <source>
        <dbReference type="EMBL" id="SFI01150.1"/>
    </source>
</evidence>
<dbReference type="GO" id="GO:0008320">
    <property type="term" value="F:protein transmembrane transporter activity"/>
    <property type="evidence" value="ECO:0007669"/>
    <property type="project" value="UniProtKB-UniRule"/>
</dbReference>
<dbReference type="EMBL" id="FOPU01000052">
    <property type="protein sequence ID" value="SFI01150.1"/>
    <property type="molecule type" value="Genomic_DNA"/>
</dbReference>
<dbReference type="AlphaFoldDB" id="A0A1I3EQN6"/>
<organism evidence="10 11">
    <name type="scientific">Paracoccus aminovorans</name>
    <dbReference type="NCBI Taxonomy" id="34004"/>
    <lineage>
        <taxon>Bacteria</taxon>
        <taxon>Pseudomonadati</taxon>
        <taxon>Pseudomonadota</taxon>
        <taxon>Alphaproteobacteria</taxon>
        <taxon>Rhodobacterales</taxon>
        <taxon>Paracoccaceae</taxon>
        <taxon>Paracoccus</taxon>
    </lineage>
</organism>
<evidence type="ECO:0000256" key="3">
    <source>
        <dbReference type="ARBA" id="ARBA00022475"/>
    </source>
</evidence>
<dbReference type="InterPro" id="IPR038379">
    <property type="entry name" value="SecE_sf"/>
</dbReference>
<comment type="function">
    <text evidence="9">Essential subunit of the Sec protein translocation channel SecYEG. Clamps together the 2 halves of SecY. May contact the channel plug during translocation.</text>
</comment>
<dbReference type="GO" id="GO:0043952">
    <property type="term" value="P:protein transport by the Sec complex"/>
    <property type="evidence" value="ECO:0007669"/>
    <property type="project" value="UniProtKB-UniRule"/>
</dbReference>
<keyword evidence="6 9" id="KW-1133">Transmembrane helix</keyword>
<reference evidence="10 11" key="1">
    <citation type="submission" date="2016-10" db="EMBL/GenBank/DDBJ databases">
        <authorList>
            <person name="de Groot N.N."/>
        </authorList>
    </citation>
    <scope>NUCLEOTIDE SEQUENCE [LARGE SCALE GENOMIC DNA]</scope>
    <source>
        <strain evidence="10 11">DSM 8537</strain>
    </source>
</reference>
<name>A0A1I3EQN6_9RHOB</name>
<dbReference type="Gene3D" id="1.20.5.1030">
    <property type="entry name" value="Preprotein translocase secy subunit"/>
    <property type="match status" value="1"/>
</dbReference>
<evidence type="ECO:0000256" key="4">
    <source>
        <dbReference type="ARBA" id="ARBA00022692"/>
    </source>
</evidence>
<dbReference type="GO" id="GO:0009306">
    <property type="term" value="P:protein secretion"/>
    <property type="evidence" value="ECO:0007669"/>
    <property type="project" value="UniProtKB-UniRule"/>
</dbReference>
<comment type="subcellular location">
    <subcellularLocation>
        <location evidence="9">Cell membrane</location>
        <topology evidence="9">Single-pass membrane protein</topology>
    </subcellularLocation>
    <subcellularLocation>
        <location evidence="1">Membrane</location>
    </subcellularLocation>
</comment>
<keyword evidence="2 9" id="KW-0813">Transport</keyword>
<dbReference type="STRING" id="34004.SAMN04488021_1529"/>
<keyword evidence="5 9" id="KW-0653">Protein transport</keyword>
<evidence type="ECO:0000256" key="8">
    <source>
        <dbReference type="ARBA" id="ARBA00023136"/>
    </source>
</evidence>
<comment type="similarity">
    <text evidence="9">Belongs to the SecE/SEC61-gamma family.</text>
</comment>
<dbReference type="GO" id="GO:0005886">
    <property type="term" value="C:plasma membrane"/>
    <property type="evidence" value="ECO:0007669"/>
    <property type="project" value="UniProtKB-SubCell"/>
</dbReference>
<accession>A0A1I3EQN6</accession>
<proteinExistence type="inferred from homology"/>
<evidence type="ECO:0000256" key="5">
    <source>
        <dbReference type="ARBA" id="ARBA00022927"/>
    </source>
</evidence>
<dbReference type="Pfam" id="PF00584">
    <property type="entry name" value="SecE"/>
    <property type="match status" value="1"/>
</dbReference>
<evidence type="ECO:0000313" key="11">
    <source>
        <dbReference type="Proteomes" id="UP000183635"/>
    </source>
</evidence>
<keyword evidence="3 9" id="KW-1003">Cell membrane</keyword>
<dbReference type="PANTHER" id="PTHR33910:SF1">
    <property type="entry name" value="PROTEIN TRANSLOCASE SUBUNIT SECE"/>
    <property type="match status" value="1"/>
</dbReference>
<evidence type="ECO:0000256" key="6">
    <source>
        <dbReference type="ARBA" id="ARBA00022989"/>
    </source>
</evidence>
<comment type="subunit">
    <text evidence="9">Component of the Sec protein translocase complex. Heterotrimer consisting of SecY, SecE and SecG subunits. The heterotrimers can form oligomers, although 1 heterotrimer is thought to be able to translocate proteins. Interacts with the ribosome. Interacts with SecDF, and other proteins may be involved. Interacts with SecA.</text>
</comment>
<protein>
    <recommendedName>
        <fullName evidence="9">Protein translocase subunit SecE</fullName>
    </recommendedName>
</protein>
<keyword evidence="11" id="KW-1185">Reference proteome</keyword>
<dbReference type="Proteomes" id="UP000183635">
    <property type="component" value="Unassembled WGS sequence"/>
</dbReference>
<dbReference type="InterPro" id="IPR001901">
    <property type="entry name" value="Translocase_SecE/Sec61-g"/>
</dbReference>
<evidence type="ECO:0000256" key="2">
    <source>
        <dbReference type="ARBA" id="ARBA00022448"/>
    </source>
</evidence>
<dbReference type="InterPro" id="IPR005807">
    <property type="entry name" value="SecE_bac"/>
</dbReference>
<feature type="transmembrane region" description="Helical" evidence="9">
    <location>
        <begin position="31"/>
        <end position="51"/>
    </location>
</feature>
<sequence>MANPVQFISQVRAEVGKIVWPTRREVVTTTIMVFIMATLASLFFFLVDLAIKAGISGVIHLVGS</sequence>